<dbReference type="PANTHER" id="PTHR47350">
    <property type="entry name" value="PROTEIN IWS1 HOMOLOG 1"/>
    <property type="match status" value="1"/>
</dbReference>
<gene>
    <name evidence="4" type="ORF">OT_ostta02g04950</name>
</gene>
<dbReference type="Proteomes" id="UP000009170">
    <property type="component" value="Unassembled WGS sequence"/>
</dbReference>
<dbReference type="GO" id="GO:0009742">
    <property type="term" value="P:brassinosteroid mediated signaling pathway"/>
    <property type="evidence" value="ECO:0007669"/>
    <property type="project" value="InterPro"/>
</dbReference>
<dbReference type="AlphaFoldDB" id="A0A096PAF2"/>
<keyword evidence="5" id="KW-1185">Reference proteome</keyword>
<feature type="region of interest" description="Disordered" evidence="2">
    <location>
        <begin position="393"/>
        <end position="419"/>
    </location>
</feature>
<dbReference type="GeneID" id="34945637"/>
<feature type="compositionally biased region" description="Basic and acidic residues" evidence="2">
    <location>
        <begin position="66"/>
        <end position="81"/>
    </location>
</feature>
<evidence type="ECO:0000313" key="4">
    <source>
        <dbReference type="EMBL" id="CEG01253.1"/>
    </source>
</evidence>
<feature type="region of interest" description="Disordered" evidence="2">
    <location>
        <begin position="18"/>
        <end position="149"/>
    </location>
</feature>
<accession>A0A096PAF2</accession>
<feature type="compositionally biased region" description="Low complexity" evidence="2">
    <location>
        <begin position="322"/>
        <end position="331"/>
    </location>
</feature>
<dbReference type="OrthoDB" id="21124at2759"/>
<reference evidence="4 5" key="2">
    <citation type="journal article" date="2014" name="BMC Genomics">
        <title>An improved genome of the model marine alga Ostreococcus tauri unfolds by assessing Illumina de novo assemblies.</title>
        <authorList>
            <person name="Blanc-Mathieu R."/>
            <person name="Verhelst B."/>
            <person name="Derelle E."/>
            <person name="Rombauts S."/>
            <person name="Bouget F.Y."/>
            <person name="Carre I."/>
            <person name="Chateau A."/>
            <person name="Eyre-Walker A."/>
            <person name="Grimsley N."/>
            <person name="Moreau H."/>
            <person name="Piegu B."/>
            <person name="Rivals E."/>
            <person name="Schackwitz W."/>
            <person name="Van de Peer Y."/>
            <person name="Piganeau G."/>
        </authorList>
    </citation>
    <scope>NUCLEOTIDE SEQUENCE [LARGE SCALE GENOMIC DNA]</scope>
    <source>
        <strain evidence="5">OTTH 0595 / CCAP 157/2 / RCC745</strain>
    </source>
</reference>
<organism evidence="4 5">
    <name type="scientific">Ostreococcus tauri</name>
    <name type="common">Marine green alga</name>
    <dbReference type="NCBI Taxonomy" id="70448"/>
    <lineage>
        <taxon>Eukaryota</taxon>
        <taxon>Viridiplantae</taxon>
        <taxon>Chlorophyta</taxon>
        <taxon>Mamiellophyceae</taxon>
        <taxon>Mamiellales</taxon>
        <taxon>Bathycoccaceae</taxon>
        <taxon>Ostreococcus</taxon>
    </lineage>
</organism>
<dbReference type="InterPro" id="IPR035441">
    <property type="entry name" value="TFIIS/LEDGF_dom_sf"/>
</dbReference>
<feature type="compositionally biased region" description="Basic and acidic residues" evidence="2">
    <location>
        <begin position="104"/>
        <end position="114"/>
    </location>
</feature>
<dbReference type="PANTHER" id="PTHR47350:SF4">
    <property type="entry name" value="PROTEIN IWS1 HOMOLOG 1"/>
    <property type="match status" value="1"/>
</dbReference>
<proteinExistence type="predicted"/>
<dbReference type="GO" id="GO:0005634">
    <property type="term" value="C:nucleus"/>
    <property type="evidence" value="ECO:0007669"/>
    <property type="project" value="UniProtKB-SubCell"/>
</dbReference>
<protein>
    <submittedName>
        <fullName evidence="4">Transcription factor IIS, N-terminal</fullName>
    </submittedName>
</protein>
<evidence type="ECO:0000313" key="5">
    <source>
        <dbReference type="Proteomes" id="UP000009170"/>
    </source>
</evidence>
<comment type="caution">
    <text evidence="4">The sequence shown here is derived from an EMBL/GenBank/DDBJ whole genome shotgun (WGS) entry which is preliminary data.</text>
</comment>
<evidence type="ECO:0000256" key="1">
    <source>
        <dbReference type="PROSITE-ProRule" id="PRU00649"/>
    </source>
</evidence>
<dbReference type="Gene3D" id="1.20.930.10">
    <property type="entry name" value="Conserved domain common to transcription factors TFIIS, elongin A, CRSP70"/>
    <property type="match status" value="1"/>
</dbReference>
<dbReference type="GO" id="GO:0032784">
    <property type="term" value="P:regulation of DNA-templated transcription elongation"/>
    <property type="evidence" value="ECO:0007669"/>
    <property type="project" value="InterPro"/>
</dbReference>
<feature type="compositionally biased region" description="Basic and acidic residues" evidence="2">
    <location>
        <begin position="332"/>
        <end position="343"/>
    </location>
</feature>
<dbReference type="EMBL" id="CAID01000002">
    <property type="protein sequence ID" value="CEG01253.1"/>
    <property type="molecule type" value="Genomic_DNA"/>
</dbReference>
<evidence type="ECO:0000259" key="3">
    <source>
        <dbReference type="PROSITE" id="PS51319"/>
    </source>
</evidence>
<evidence type="ECO:0000256" key="2">
    <source>
        <dbReference type="SAM" id="MobiDB-lite"/>
    </source>
</evidence>
<dbReference type="InParanoid" id="A0A096PAF2"/>
<dbReference type="STRING" id="70448.A0A096PAF2"/>
<reference evidence="5" key="1">
    <citation type="journal article" date="2006" name="Proc. Natl. Acad. Sci. U.S.A.">
        <title>Genome analysis of the smallest free-living eukaryote Ostreococcus tauri unveils many unique features.</title>
        <authorList>
            <person name="Derelle E."/>
            <person name="Ferraz C."/>
            <person name="Rombauts S."/>
            <person name="Rouze P."/>
            <person name="Worden A.Z."/>
            <person name="Robbens S."/>
            <person name="Partensky F."/>
            <person name="Degroeve S."/>
            <person name="Echeynie S."/>
            <person name="Cooke R."/>
            <person name="Saeys Y."/>
            <person name="Wuyts J."/>
            <person name="Jabbari K."/>
            <person name="Bowler C."/>
            <person name="Panaud O."/>
            <person name="Piegu B."/>
            <person name="Ball S.G."/>
            <person name="Ral J.-P."/>
            <person name="Bouget F.-Y."/>
            <person name="Piganeau G."/>
            <person name="De Baets B."/>
            <person name="Picard A."/>
            <person name="Delseny M."/>
            <person name="Demaille J."/>
            <person name="Van de Peer Y."/>
            <person name="Moreau H."/>
        </authorList>
    </citation>
    <scope>NUCLEOTIDE SEQUENCE [LARGE SCALE GENOMIC DNA]</scope>
    <source>
        <strain evidence="5">OTTH 0595 / CCAP 157/2 / RCC745</strain>
    </source>
</reference>
<dbReference type="RefSeq" id="XP_022840865.1">
    <property type="nucleotide sequence ID" value="XM_022985186.1"/>
</dbReference>
<keyword evidence="1" id="KW-0539">Nucleus</keyword>
<dbReference type="InterPro" id="IPR044204">
    <property type="entry name" value="IWS1/2"/>
</dbReference>
<feature type="domain" description="TFIIS N-terminal" evidence="3">
    <location>
        <begin position="212"/>
        <end position="295"/>
    </location>
</feature>
<sequence length="419" mass="45975">MSSDATATADARDAALRNLFGSDSDDDADDGGGTTGDGDANDRMGRTTKDGARTMTGRSGVGAVVARDRGDGERARGRDGDGMGDEEYVAPRTAEDDAFIDDDGAAKDDWAKMSDDEEGVGRYASEAEESEDELEKLFAPGGKGKRRRKDEEVARMEVLDFLSKMEIAVEEDARAYAGGKPAVKKLKLLPEVENKLRHVELHEAFLRHGLLNVLHAWLNLLPDGNLPNLTIRTSLIKLIEQLPVSTDQHDRKEELKRSGLGRIILFLSTLPEETPKNRATCKKLVEKWSRPVYELSSHYGDIHVGREVANDAGDRKPKRPKASAVSQQADVAHADDAADEPKYGEPGYRHHAMVPERSTTTYLKQPRLEIDPSEIKARGQTAEQRRVRHLVGKVTKARKKGGQAHLPSVEGRGLVGFQG</sequence>
<feature type="compositionally biased region" description="Basic and acidic residues" evidence="2">
    <location>
        <begin position="40"/>
        <end position="52"/>
    </location>
</feature>
<dbReference type="InterPro" id="IPR017923">
    <property type="entry name" value="TFIIS_N"/>
</dbReference>
<dbReference type="PROSITE" id="PS51319">
    <property type="entry name" value="TFIIS_N"/>
    <property type="match status" value="1"/>
</dbReference>
<feature type="compositionally biased region" description="Basic residues" evidence="2">
    <location>
        <begin position="393"/>
        <end position="402"/>
    </location>
</feature>
<comment type="subcellular location">
    <subcellularLocation>
        <location evidence="1">Nucleus</location>
    </subcellularLocation>
</comment>
<dbReference type="KEGG" id="ota:OT_ostta02g04950"/>
<name>A0A096PAF2_OSTTA</name>
<feature type="region of interest" description="Disordered" evidence="2">
    <location>
        <begin position="311"/>
        <end position="350"/>
    </location>
</feature>
<dbReference type="Pfam" id="PF08711">
    <property type="entry name" value="Med26"/>
    <property type="match status" value="1"/>
</dbReference>
<dbReference type="FunCoup" id="A0A096PAF2">
    <property type="interactions" value="1342"/>
</dbReference>